<keyword evidence="10" id="KW-0413">Isomerase</keyword>
<dbReference type="GO" id="GO:0005886">
    <property type="term" value="C:plasma membrane"/>
    <property type="evidence" value="ECO:0007669"/>
    <property type="project" value="UniProtKB-SubCell"/>
</dbReference>
<dbReference type="Proteomes" id="UP000250166">
    <property type="component" value="Unassembled WGS sequence"/>
</dbReference>
<dbReference type="InterPro" id="IPR052029">
    <property type="entry name" value="PpiD_chaperone"/>
</dbReference>
<dbReference type="PANTHER" id="PTHR47529">
    <property type="entry name" value="PEPTIDYL-PROLYL CIS-TRANS ISOMERASE D"/>
    <property type="match status" value="1"/>
</dbReference>
<dbReference type="Gene3D" id="1.10.4030.10">
    <property type="entry name" value="Porin chaperone SurA, peptide-binding domain"/>
    <property type="match status" value="1"/>
</dbReference>
<dbReference type="Pfam" id="PF13624">
    <property type="entry name" value="SurA_N_3"/>
    <property type="match status" value="1"/>
</dbReference>
<evidence type="ECO:0000259" key="9">
    <source>
        <dbReference type="Pfam" id="PF13145"/>
    </source>
</evidence>
<gene>
    <name evidence="10" type="primary">ppiD</name>
    <name evidence="10" type="ORF">NCTC13102_01645</name>
</gene>
<keyword evidence="4 8" id="KW-1133">Transmembrane helix</keyword>
<comment type="similarity">
    <text evidence="7">Belongs to the PpiD chaperone family.</text>
</comment>
<organism evidence="10 11">
    <name type="scientific">Helicobacter fennelliae</name>
    <dbReference type="NCBI Taxonomy" id="215"/>
    <lineage>
        <taxon>Bacteria</taxon>
        <taxon>Pseudomonadati</taxon>
        <taxon>Campylobacterota</taxon>
        <taxon>Epsilonproteobacteria</taxon>
        <taxon>Campylobacterales</taxon>
        <taxon>Helicobacteraceae</taxon>
        <taxon>Helicobacter</taxon>
    </lineage>
</organism>
<dbReference type="InterPro" id="IPR027304">
    <property type="entry name" value="Trigger_fact/SurA_dom_sf"/>
</dbReference>
<dbReference type="GO" id="GO:0003755">
    <property type="term" value="F:peptidyl-prolyl cis-trans isomerase activity"/>
    <property type="evidence" value="ECO:0007669"/>
    <property type="project" value="UniProtKB-EC"/>
</dbReference>
<comment type="subcellular location">
    <subcellularLocation>
        <location evidence="1">Cell membrane</location>
        <topology evidence="1">Single-pass type II membrane protein</topology>
    </subcellularLocation>
</comment>
<dbReference type="InterPro" id="IPR000297">
    <property type="entry name" value="PPIase_PpiC"/>
</dbReference>
<evidence type="ECO:0000256" key="3">
    <source>
        <dbReference type="ARBA" id="ARBA00022692"/>
    </source>
</evidence>
<dbReference type="Pfam" id="PF13145">
    <property type="entry name" value="Rotamase_2"/>
    <property type="match status" value="1"/>
</dbReference>
<evidence type="ECO:0000256" key="7">
    <source>
        <dbReference type="ARBA" id="ARBA00038408"/>
    </source>
</evidence>
<dbReference type="PANTHER" id="PTHR47529:SF1">
    <property type="entry name" value="PERIPLASMIC CHAPERONE PPID"/>
    <property type="match status" value="1"/>
</dbReference>
<evidence type="ECO:0000256" key="5">
    <source>
        <dbReference type="ARBA" id="ARBA00023136"/>
    </source>
</evidence>
<keyword evidence="5 8" id="KW-0472">Membrane</keyword>
<feature type="transmembrane region" description="Helical" evidence="8">
    <location>
        <begin position="12"/>
        <end position="32"/>
    </location>
</feature>
<keyword evidence="2" id="KW-1003">Cell membrane</keyword>
<reference evidence="10 11" key="1">
    <citation type="submission" date="2018-06" db="EMBL/GenBank/DDBJ databases">
        <authorList>
            <consortium name="Pathogen Informatics"/>
            <person name="Doyle S."/>
        </authorList>
    </citation>
    <scope>NUCLEOTIDE SEQUENCE [LARGE SCALE GENOMIC DNA]</scope>
    <source>
        <strain evidence="10 11">NCTC13102</strain>
    </source>
</reference>
<protein>
    <submittedName>
        <fullName evidence="10">Peptidyl-prolyl cis-trans isomerase D</fullName>
        <ecNumber evidence="10">5.2.1.8</ecNumber>
    </submittedName>
</protein>
<evidence type="ECO:0000256" key="8">
    <source>
        <dbReference type="SAM" id="Phobius"/>
    </source>
</evidence>
<accession>A0A2X3DM33</accession>
<dbReference type="SUPFAM" id="SSF109998">
    <property type="entry name" value="Triger factor/SurA peptide-binding domain-like"/>
    <property type="match status" value="1"/>
</dbReference>
<dbReference type="RefSeq" id="WP_023948664.1">
    <property type="nucleotide sequence ID" value="NZ_JAERIV010000002.1"/>
</dbReference>
<dbReference type="EC" id="5.2.1.8" evidence="10"/>
<evidence type="ECO:0000313" key="11">
    <source>
        <dbReference type="Proteomes" id="UP000250166"/>
    </source>
</evidence>
<feature type="domain" description="PpiC" evidence="9">
    <location>
        <begin position="246"/>
        <end position="366"/>
    </location>
</feature>
<evidence type="ECO:0000313" key="10">
    <source>
        <dbReference type="EMBL" id="SQB99230.1"/>
    </source>
</evidence>
<sequence>MIEWMQRHKKWLVITIWVSAIAFIAAGMVGWGQYDYSLGQDSVAKVGKIHISKTEFAQSYSNAFEEQYQQSNGRFDEEQAKAIGLKQEVLNGLILNALLRNYAIDLGLRVSDEEVAHEIRSGDRFRFLQDENHNFSRQKYDSFLQNIGYKTSDFEEMIKNELLTKKILQLLIPQITATPLEKDTFSAIFGIQDNIELDVISSDSIQINTPEDKLKAFWEEKKQNYKTPVIYKVEALITKTADQQYSQEELQSYYEANKSHYLDTQAQIQPLDQIKQQVISDLQHKKASDQALRDFKELKKDIAKNTQELSISQDSTQYTQEILEALQSAVAGSMLKKPMPLHNDFISLKLISKQEATIKDFQEVKQEITQEFIAKERQTQLNQLAQSRLSTFKGKPISNVAIINPTSFGNFDPYTSQMLLEAIFTSTKNVNYVIIGDKAFLFRIVSQSIVPFTQEIYLRSIGQIKSSSFAKLVFDYLQKRYEVKKYI</sequence>
<evidence type="ECO:0000256" key="1">
    <source>
        <dbReference type="ARBA" id="ARBA00004401"/>
    </source>
</evidence>
<keyword evidence="3 8" id="KW-0812">Transmembrane</keyword>
<evidence type="ECO:0000256" key="4">
    <source>
        <dbReference type="ARBA" id="ARBA00022989"/>
    </source>
</evidence>
<dbReference type="EMBL" id="UAWL01000006">
    <property type="protein sequence ID" value="SQB99230.1"/>
    <property type="molecule type" value="Genomic_DNA"/>
</dbReference>
<name>A0A2X3DM33_9HELI</name>
<dbReference type="AlphaFoldDB" id="A0A2X3DM33"/>
<keyword evidence="6" id="KW-0143">Chaperone</keyword>
<evidence type="ECO:0000256" key="6">
    <source>
        <dbReference type="ARBA" id="ARBA00023186"/>
    </source>
</evidence>
<evidence type="ECO:0000256" key="2">
    <source>
        <dbReference type="ARBA" id="ARBA00022475"/>
    </source>
</evidence>
<proteinExistence type="inferred from homology"/>